<dbReference type="SUPFAM" id="SSF54001">
    <property type="entry name" value="Cysteine proteinases"/>
    <property type="match status" value="1"/>
</dbReference>
<dbReference type="InterPro" id="IPR038765">
    <property type="entry name" value="Papain-like_cys_pep_sf"/>
</dbReference>
<evidence type="ECO:0000256" key="2">
    <source>
        <dbReference type="RuleBase" id="RU003452"/>
    </source>
</evidence>
<protein>
    <submittedName>
        <fullName evidence="3">Arylamine N-acetyltransferase</fullName>
    </submittedName>
</protein>
<dbReference type="Gene3D" id="3.30.2140.10">
    <property type="entry name" value="Arylamine N-acetyltransferase"/>
    <property type="match status" value="1"/>
</dbReference>
<dbReference type="AlphaFoldDB" id="A0A9Q8YE42"/>
<keyword evidence="3" id="KW-0614">Plasmid</keyword>
<dbReference type="RefSeq" id="WP_252160787.1">
    <property type="nucleotide sequence ID" value="NZ_CP098808.1"/>
</dbReference>
<evidence type="ECO:0000313" key="3">
    <source>
        <dbReference type="EMBL" id="USJ26337.1"/>
    </source>
</evidence>
<organism evidence="3 4">
    <name type="scientific">Ensifer adhaerens</name>
    <name type="common">Sinorhizobium morelense</name>
    <dbReference type="NCBI Taxonomy" id="106592"/>
    <lineage>
        <taxon>Bacteria</taxon>
        <taxon>Pseudomonadati</taxon>
        <taxon>Pseudomonadota</taxon>
        <taxon>Alphaproteobacteria</taxon>
        <taxon>Hyphomicrobiales</taxon>
        <taxon>Rhizobiaceae</taxon>
        <taxon>Sinorhizobium/Ensifer group</taxon>
        <taxon>Ensifer</taxon>
    </lineage>
</organism>
<gene>
    <name evidence="3" type="ORF">NE863_20445</name>
</gene>
<dbReference type="PANTHER" id="PTHR11786:SF0">
    <property type="entry name" value="ARYLAMINE N-ACETYLTRANSFERASE 4-RELATED"/>
    <property type="match status" value="1"/>
</dbReference>
<name>A0A9Q8YE42_ENSAD</name>
<dbReference type="PANTHER" id="PTHR11786">
    <property type="entry name" value="N-HYDROXYARYLAMINE O-ACETYLTRANSFERASE"/>
    <property type="match status" value="1"/>
</dbReference>
<reference evidence="3" key="1">
    <citation type="submission" date="2022-06" db="EMBL/GenBank/DDBJ databases">
        <title>Physiological and biochemical characterization and genomic elucidation of a strain of the genus Ensifer adhaerens M8 that combines arsenic oxidation and chromium reduction.</title>
        <authorList>
            <person name="Li X."/>
            <person name="Yu c."/>
        </authorList>
    </citation>
    <scope>NUCLEOTIDE SEQUENCE</scope>
    <source>
        <strain evidence="3">M8</strain>
        <plasmid evidence="3">pA</plasmid>
    </source>
</reference>
<dbReference type="InterPro" id="IPR001447">
    <property type="entry name" value="Arylamine_N-AcTrfase"/>
</dbReference>
<accession>A0A9Q8YE42</accession>
<evidence type="ECO:0000313" key="4">
    <source>
        <dbReference type="Proteomes" id="UP001055460"/>
    </source>
</evidence>
<dbReference type="Gene3D" id="2.40.128.150">
    <property type="entry name" value="Cysteine proteinases"/>
    <property type="match status" value="1"/>
</dbReference>
<dbReference type="PRINTS" id="PR01543">
    <property type="entry name" value="ANATRNSFRASE"/>
</dbReference>
<dbReference type="GO" id="GO:0016407">
    <property type="term" value="F:acetyltransferase activity"/>
    <property type="evidence" value="ECO:0007669"/>
    <property type="project" value="InterPro"/>
</dbReference>
<sequence>MRNAPFPVDLGRYFARIGHVGPLSPDLTTLGRIVARHAASIPFEAIDVLLGRRIDLSPAAVDAKLIDRRRGGYCFEQNGLLQRVLTSLGYRVDPLIARVLWMRAPGAPPPAWSHMALRVFVNDVGYLVDVGFGSCVPTAPLRFDRTTPQPTQHEPFRLSRTLDGYVLEALLGRDWVPVYEVSPSICGEDAYRIANIATYTDPHSLFRQTLLVTLTTEETRNILLGNRLTIRDRNGTVTRQEFDAPAIESALINVFGLPLDGDWRRIAARAGGAFEASIPTT</sequence>
<dbReference type="Pfam" id="PF00797">
    <property type="entry name" value="Acetyltransf_2"/>
    <property type="match status" value="1"/>
</dbReference>
<dbReference type="EMBL" id="CP098808">
    <property type="protein sequence ID" value="USJ26337.1"/>
    <property type="molecule type" value="Genomic_DNA"/>
</dbReference>
<comment type="similarity">
    <text evidence="1 2">Belongs to the arylamine N-acetyltransferase family.</text>
</comment>
<proteinExistence type="inferred from homology"/>
<dbReference type="Proteomes" id="UP001055460">
    <property type="component" value="Plasmid pA"/>
</dbReference>
<evidence type="ECO:0000256" key="1">
    <source>
        <dbReference type="ARBA" id="ARBA00006547"/>
    </source>
</evidence>
<geneLocation type="plasmid" evidence="3 4">
    <name>pA</name>
</geneLocation>